<keyword evidence="1" id="KW-0472">Membrane</keyword>
<reference evidence="2 3" key="1">
    <citation type="journal article" date="2012" name="Genome Res.">
        <title>Genomic basis of endosymbiont-conferred protection against an insect parasitoid.</title>
        <authorList>
            <person name="Hansen A.K."/>
            <person name="Vorburger C."/>
            <person name="Moran N.A."/>
        </authorList>
    </citation>
    <scope>NUCLEOTIDE SEQUENCE [LARGE SCALE GENOMIC DNA]</scope>
    <source>
        <strain evidence="3">R5.15</strain>
    </source>
</reference>
<keyword evidence="1" id="KW-0812">Transmembrane</keyword>
<evidence type="ECO:0000256" key="1">
    <source>
        <dbReference type="SAM" id="Phobius"/>
    </source>
</evidence>
<dbReference type="Proteomes" id="UP000004116">
    <property type="component" value="Unassembled WGS sequence"/>
</dbReference>
<organism evidence="2 3">
    <name type="scientific">Candidatus Regiella insecticola 5.15</name>
    <dbReference type="NCBI Taxonomy" id="1005043"/>
    <lineage>
        <taxon>Bacteria</taxon>
        <taxon>Pseudomonadati</taxon>
        <taxon>Pseudomonadota</taxon>
        <taxon>Gammaproteobacteria</taxon>
        <taxon>Enterobacterales</taxon>
        <taxon>Enterobacteriaceae</taxon>
        <taxon>aphid secondary symbionts</taxon>
        <taxon>Candidatus Regiella</taxon>
    </lineage>
</organism>
<dbReference type="EMBL" id="AGCA01000136">
    <property type="protein sequence ID" value="EGY29391.1"/>
    <property type="molecule type" value="Genomic_DNA"/>
</dbReference>
<keyword evidence="3" id="KW-1185">Reference proteome</keyword>
<sequence>MLSISPVLLEELATLGPRVRADAMIGRQLVGIRNVPLDGNVVMFARGVAFGTGLMIVGSIFSHFTEDQSF</sequence>
<name>G2GXZ4_9ENTR</name>
<evidence type="ECO:0000313" key="3">
    <source>
        <dbReference type="Proteomes" id="UP000004116"/>
    </source>
</evidence>
<feature type="transmembrane region" description="Helical" evidence="1">
    <location>
        <begin position="43"/>
        <end position="64"/>
    </location>
</feature>
<dbReference type="AlphaFoldDB" id="G2GXZ4"/>
<gene>
    <name evidence="2" type="ORF">Rin_00006410</name>
</gene>
<comment type="caution">
    <text evidence="2">The sequence shown here is derived from an EMBL/GenBank/DDBJ whole genome shotgun (WGS) entry which is preliminary data.</text>
</comment>
<proteinExistence type="predicted"/>
<protein>
    <submittedName>
        <fullName evidence="2">Uncharacterized protein</fullName>
    </submittedName>
</protein>
<accession>G2GXZ4</accession>
<evidence type="ECO:0000313" key="2">
    <source>
        <dbReference type="EMBL" id="EGY29391.1"/>
    </source>
</evidence>
<keyword evidence="1" id="KW-1133">Transmembrane helix</keyword>